<organism evidence="3 4">
    <name type="scientific">Dokdonia pacifica</name>
    <dbReference type="NCBI Taxonomy" id="1627892"/>
    <lineage>
        <taxon>Bacteria</taxon>
        <taxon>Pseudomonadati</taxon>
        <taxon>Bacteroidota</taxon>
        <taxon>Flavobacteriia</taxon>
        <taxon>Flavobacteriales</taxon>
        <taxon>Flavobacteriaceae</taxon>
        <taxon>Dokdonia</taxon>
    </lineage>
</organism>
<gene>
    <name evidence="3" type="ORF">SAMN06265376_101428</name>
</gene>
<evidence type="ECO:0000313" key="3">
    <source>
        <dbReference type="EMBL" id="SNR38470.1"/>
    </source>
</evidence>
<dbReference type="RefSeq" id="WP_179218064.1">
    <property type="nucleotide sequence ID" value="NZ_BMEP01000002.1"/>
</dbReference>
<evidence type="ECO:0000256" key="1">
    <source>
        <dbReference type="SAM" id="Coils"/>
    </source>
</evidence>
<dbReference type="InterPro" id="IPR035897">
    <property type="entry name" value="Toll_tir_struct_dom_sf"/>
</dbReference>
<dbReference type="Pfam" id="PF13676">
    <property type="entry name" value="TIR_2"/>
    <property type="match status" value="1"/>
</dbReference>
<evidence type="ECO:0000259" key="2">
    <source>
        <dbReference type="PROSITE" id="PS50104"/>
    </source>
</evidence>
<dbReference type="PROSITE" id="PS50104">
    <property type="entry name" value="TIR"/>
    <property type="match status" value="1"/>
</dbReference>
<proteinExistence type="predicted"/>
<accession>A0A238VVY7</accession>
<dbReference type="AlphaFoldDB" id="A0A238VVY7"/>
<dbReference type="SUPFAM" id="SSF52200">
    <property type="entry name" value="Toll/Interleukin receptor TIR domain"/>
    <property type="match status" value="1"/>
</dbReference>
<feature type="coiled-coil region" evidence="1">
    <location>
        <begin position="179"/>
        <end position="223"/>
    </location>
</feature>
<evidence type="ECO:0000313" key="4">
    <source>
        <dbReference type="Proteomes" id="UP000198379"/>
    </source>
</evidence>
<dbReference type="InterPro" id="IPR000157">
    <property type="entry name" value="TIR_dom"/>
</dbReference>
<sequence>MKETKEIFISHSGKDKKIVDDFIDLLLIGALGIQIDKIFCTSTDGMKIKSGADWRDSIMGALQQAKVNFLIISPNYKESEVCMNEMGAGWVTSAEVIPLIIEPINYKTVGVIQEPIQIEKLLDEKSLDRIKDILQEQLEIPNSLIKSDRWTAKKKEFVLKTKKYLKENPFREPLDREEFNSLIKEKEELETTLTKLIEEKSELEDLVEDLKKAKDKNEVLEIVKKHSDTTEFEEFQELCQNVEYHLDDFQPIIRGIIFKAFSGKEITINWEPYREDIDFANANDYIDGYMDADFESTQEMQKVSKALYQLENFINSELAEDFYELYKENYKSKLSLSNMGFWEEVIDVKILI</sequence>
<reference evidence="3 4" key="1">
    <citation type="submission" date="2017-06" db="EMBL/GenBank/DDBJ databases">
        <authorList>
            <person name="Kim H.J."/>
            <person name="Triplett B.A."/>
        </authorList>
    </citation>
    <scope>NUCLEOTIDE SEQUENCE [LARGE SCALE GENOMIC DNA]</scope>
    <source>
        <strain evidence="3 4">DSM 25597</strain>
    </source>
</reference>
<dbReference type="GO" id="GO:0007165">
    <property type="term" value="P:signal transduction"/>
    <property type="evidence" value="ECO:0007669"/>
    <property type="project" value="InterPro"/>
</dbReference>
<dbReference type="SMART" id="SM00255">
    <property type="entry name" value="TIR"/>
    <property type="match status" value="1"/>
</dbReference>
<dbReference type="Gene3D" id="3.40.50.10140">
    <property type="entry name" value="Toll/interleukin-1 receptor homology (TIR) domain"/>
    <property type="match status" value="1"/>
</dbReference>
<feature type="domain" description="TIR" evidence="2">
    <location>
        <begin position="3"/>
        <end position="138"/>
    </location>
</feature>
<keyword evidence="1" id="KW-0175">Coiled coil</keyword>
<keyword evidence="4" id="KW-1185">Reference proteome</keyword>
<dbReference type="EMBL" id="FZNY01000001">
    <property type="protein sequence ID" value="SNR38470.1"/>
    <property type="molecule type" value="Genomic_DNA"/>
</dbReference>
<dbReference type="Proteomes" id="UP000198379">
    <property type="component" value="Unassembled WGS sequence"/>
</dbReference>
<name>A0A238VVY7_9FLAO</name>
<protein>
    <submittedName>
        <fullName evidence="3">TIR domain-containing protein</fullName>
    </submittedName>
</protein>